<gene>
    <name evidence="1" type="ORF">WJ35_10635</name>
</gene>
<evidence type="ECO:0000313" key="2">
    <source>
        <dbReference type="Proteomes" id="UP000243680"/>
    </source>
</evidence>
<dbReference type="Gene3D" id="2.80.10.50">
    <property type="match status" value="1"/>
</dbReference>
<name>A0A1B4LE80_9BURK</name>
<sequence length="141" mass="15568">MGVYIIEYGQDTNFVLAVQDQMLGSSVVIKNKKGLAPRYAFWDVDFDSGVISLNSSGGGIAIGATPIAAESYAKLALRQDAIHFDFFLHPGYLMVDVNPPLCLDVKDRRIADGTPTWLYPYNGSPAQQWNLIPLRNLNAFE</sequence>
<protein>
    <recommendedName>
        <fullName evidence="3">Ricin B lectin domain-containing protein</fullName>
    </recommendedName>
</protein>
<dbReference type="InterPro" id="IPR035992">
    <property type="entry name" value="Ricin_B-like_lectins"/>
</dbReference>
<proteinExistence type="predicted"/>
<organism evidence="1 2">
    <name type="scientific">Burkholderia ubonensis</name>
    <dbReference type="NCBI Taxonomy" id="101571"/>
    <lineage>
        <taxon>Bacteria</taxon>
        <taxon>Pseudomonadati</taxon>
        <taxon>Pseudomonadota</taxon>
        <taxon>Betaproteobacteria</taxon>
        <taxon>Burkholderiales</taxon>
        <taxon>Burkholderiaceae</taxon>
        <taxon>Burkholderia</taxon>
        <taxon>Burkholderia cepacia complex</taxon>
    </lineage>
</organism>
<reference evidence="1 2" key="1">
    <citation type="submission" date="2015-12" db="EMBL/GenBank/DDBJ databases">
        <title>Diversity of Burkholderia near neighbor genomes.</title>
        <authorList>
            <person name="Sahl J."/>
            <person name="Wagner D."/>
            <person name="Keim P."/>
        </authorList>
    </citation>
    <scope>NUCLEOTIDE SEQUENCE [LARGE SCALE GENOMIC DNA]</scope>
    <source>
        <strain evidence="1 2">MSMB0783</strain>
    </source>
</reference>
<dbReference type="CDD" id="cd00161">
    <property type="entry name" value="beta-trefoil_Ricin-like"/>
    <property type="match status" value="1"/>
</dbReference>
<evidence type="ECO:0000313" key="1">
    <source>
        <dbReference type="EMBL" id="AOJ75475.1"/>
    </source>
</evidence>
<evidence type="ECO:0008006" key="3">
    <source>
        <dbReference type="Google" id="ProtNLM"/>
    </source>
</evidence>
<dbReference type="AlphaFoldDB" id="A0A1B4LE80"/>
<dbReference type="EMBL" id="CP013420">
    <property type="protein sequence ID" value="AOJ75475.1"/>
    <property type="molecule type" value="Genomic_DNA"/>
</dbReference>
<dbReference type="SUPFAM" id="SSF50370">
    <property type="entry name" value="Ricin B-like lectins"/>
    <property type="match status" value="1"/>
</dbReference>
<accession>A0A1B4LE80</accession>
<dbReference type="Proteomes" id="UP000243680">
    <property type="component" value="Chromosome 1"/>
</dbReference>
<dbReference type="RefSeq" id="WP_041493721.1">
    <property type="nucleotide sequence ID" value="NZ_CP013420.1"/>
</dbReference>